<feature type="non-terminal residue" evidence="1">
    <location>
        <position position="167"/>
    </location>
</feature>
<name>A0ABN7XLJ8_GIGMA</name>
<dbReference type="Proteomes" id="UP000789901">
    <property type="component" value="Unassembled WGS sequence"/>
</dbReference>
<accession>A0ABN7XLJ8</accession>
<gene>
    <name evidence="1" type="ORF">GMARGA_LOCUS45014</name>
</gene>
<dbReference type="EMBL" id="CAJVQB010157110">
    <property type="protein sequence ID" value="CAG8856193.1"/>
    <property type="molecule type" value="Genomic_DNA"/>
</dbReference>
<keyword evidence="2" id="KW-1185">Reference proteome</keyword>
<evidence type="ECO:0000313" key="2">
    <source>
        <dbReference type="Proteomes" id="UP000789901"/>
    </source>
</evidence>
<organism evidence="1 2">
    <name type="scientific">Gigaspora margarita</name>
    <dbReference type="NCBI Taxonomy" id="4874"/>
    <lineage>
        <taxon>Eukaryota</taxon>
        <taxon>Fungi</taxon>
        <taxon>Fungi incertae sedis</taxon>
        <taxon>Mucoromycota</taxon>
        <taxon>Glomeromycotina</taxon>
        <taxon>Glomeromycetes</taxon>
        <taxon>Diversisporales</taxon>
        <taxon>Gigasporaceae</taxon>
        <taxon>Gigaspora</taxon>
    </lineage>
</organism>
<reference evidence="1 2" key="1">
    <citation type="submission" date="2021-06" db="EMBL/GenBank/DDBJ databases">
        <authorList>
            <person name="Kallberg Y."/>
            <person name="Tangrot J."/>
            <person name="Rosling A."/>
        </authorList>
    </citation>
    <scope>NUCLEOTIDE SEQUENCE [LARGE SCALE GENOMIC DNA]</scope>
    <source>
        <strain evidence="1 2">120-4 pot B 10/14</strain>
    </source>
</reference>
<comment type="caution">
    <text evidence="1">The sequence shown here is derived from an EMBL/GenBank/DDBJ whole genome shotgun (WGS) entry which is preliminary data.</text>
</comment>
<proteinExistence type="predicted"/>
<evidence type="ECO:0000313" key="1">
    <source>
        <dbReference type="EMBL" id="CAG8856193.1"/>
    </source>
</evidence>
<protein>
    <submittedName>
        <fullName evidence="1">36281_t:CDS:1</fullName>
    </submittedName>
</protein>
<feature type="non-terminal residue" evidence="1">
    <location>
        <position position="1"/>
    </location>
</feature>
<sequence length="167" mass="18946">NIINEEKRSILLESLKVVDLVEQVFEANHAGSRLANEINEWYPISGKINDDIKQACVEHGHGGCWNTPNYHINNIICIDMKECYPASMRGQEECAPWFNRFGHPTHHLVRVAVNEKLPKDDITGFAQWYEKHFACRDGDGCIKGWAPIVLLQYLLGAGILEDLMVGE</sequence>